<dbReference type="OrthoDB" id="6997138at2"/>
<dbReference type="Proteomes" id="UP000199636">
    <property type="component" value="Unassembled WGS sequence"/>
</dbReference>
<sequence>MTRNHHHPGGAVPADGYLGEIPPADRQPGLALLWPAPVQPALDSGVREAERWLRAAPQGYLWTLFVYARQEQSSDLLRTAFEVGFLTRLQQGVGQMPLDGLAYRF</sequence>
<feature type="region of interest" description="Disordered" evidence="1">
    <location>
        <begin position="1"/>
        <end position="23"/>
    </location>
</feature>
<accession>A0A1G8JB18</accession>
<dbReference type="AlphaFoldDB" id="A0A1G8JB18"/>
<dbReference type="STRING" id="428992.SAMN05216272_107280"/>
<protein>
    <recommendedName>
        <fullName evidence="2">LasR-specific antiactivator QslA domain-containing protein</fullName>
    </recommendedName>
</protein>
<dbReference type="RefSeq" id="WP_139199083.1">
    <property type="nucleotide sequence ID" value="NZ_FNDS01000007.1"/>
</dbReference>
<dbReference type="EMBL" id="FNDS01000007">
    <property type="protein sequence ID" value="SDI28435.1"/>
    <property type="molecule type" value="Genomic_DNA"/>
</dbReference>
<evidence type="ECO:0000259" key="2">
    <source>
        <dbReference type="Pfam" id="PF18226"/>
    </source>
</evidence>
<feature type="domain" description="LasR-specific antiactivator QslA" evidence="2">
    <location>
        <begin position="23"/>
        <end position="91"/>
    </location>
</feature>
<name>A0A1G8JB18_9PSED</name>
<dbReference type="Pfam" id="PF18226">
    <property type="entry name" value="QslA"/>
    <property type="match status" value="1"/>
</dbReference>
<evidence type="ECO:0000313" key="4">
    <source>
        <dbReference type="Proteomes" id="UP000199636"/>
    </source>
</evidence>
<evidence type="ECO:0000313" key="3">
    <source>
        <dbReference type="EMBL" id="SDI28435.1"/>
    </source>
</evidence>
<proteinExistence type="predicted"/>
<gene>
    <name evidence="3" type="ORF">SAMN05216272_107280</name>
</gene>
<organism evidence="3 4">
    <name type="scientific">Pseudomonas panipatensis</name>
    <dbReference type="NCBI Taxonomy" id="428992"/>
    <lineage>
        <taxon>Bacteria</taxon>
        <taxon>Pseudomonadati</taxon>
        <taxon>Pseudomonadota</taxon>
        <taxon>Gammaproteobacteria</taxon>
        <taxon>Pseudomonadales</taxon>
        <taxon>Pseudomonadaceae</taxon>
        <taxon>Pseudomonas</taxon>
    </lineage>
</organism>
<keyword evidence="4" id="KW-1185">Reference proteome</keyword>
<evidence type="ECO:0000256" key="1">
    <source>
        <dbReference type="SAM" id="MobiDB-lite"/>
    </source>
</evidence>
<reference evidence="4" key="1">
    <citation type="submission" date="2016-10" db="EMBL/GenBank/DDBJ databases">
        <authorList>
            <person name="Varghese N."/>
            <person name="Submissions S."/>
        </authorList>
    </citation>
    <scope>NUCLEOTIDE SEQUENCE [LARGE SCALE GENOMIC DNA]</scope>
    <source>
        <strain evidence="4">CCM 7469</strain>
    </source>
</reference>
<dbReference type="InterPro" id="IPR040654">
    <property type="entry name" value="QslA"/>
</dbReference>